<keyword evidence="2" id="KW-1185">Reference proteome</keyword>
<reference evidence="1" key="1">
    <citation type="submission" date="2022-12" db="EMBL/GenBank/DDBJ databases">
        <title>Chromosome-Level Genome Assembly of Japanese Cedar (Cryptomeriajaponica D. Don).</title>
        <authorList>
            <person name="Fujino T."/>
            <person name="Yamaguchi K."/>
            <person name="Yokoyama T."/>
            <person name="Hamanaka T."/>
            <person name="Harazono Y."/>
            <person name="Kamada H."/>
            <person name="Kobayashi W."/>
            <person name="Ujino-Ihara T."/>
            <person name="Uchiyama K."/>
            <person name="Matsumoto A."/>
            <person name="Izuno A."/>
            <person name="Tsumura Y."/>
            <person name="Toyoda A."/>
            <person name="Shigenobu S."/>
            <person name="Moriguchi Y."/>
            <person name="Ueno S."/>
            <person name="Kasahara M."/>
        </authorList>
    </citation>
    <scope>NUCLEOTIDE SEQUENCE</scope>
</reference>
<protein>
    <submittedName>
        <fullName evidence="1">Uncharacterized protein</fullName>
    </submittedName>
</protein>
<evidence type="ECO:0000313" key="1">
    <source>
        <dbReference type="EMBL" id="GLJ56548.1"/>
    </source>
</evidence>
<dbReference type="EMBL" id="BSEH01000022">
    <property type="protein sequence ID" value="GLJ56548.1"/>
    <property type="molecule type" value="Genomic_DNA"/>
</dbReference>
<proteinExistence type="predicted"/>
<evidence type="ECO:0000313" key="2">
    <source>
        <dbReference type="Proteomes" id="UP001234787"/>
    </source>
</evidence>
<name>A0AAD3NQ34_CRYJA</name>
<comment type="caution">
    <text evidence="1">The sequence shown here is derived from an EMBL/GenBank/DDBJ whole genome shotgun (WGS) entry which is preliminary data.</text>
</comment>
<organism evidence="1 2">
    <name type="scientific">Cryptomeria japonica</name>
    <name type="common">Japanese cedar</name>
    <name type="synonym">Cupressus japonica</name>
    <dbReference type="NCBI Taxonomy" id="3369"/>
    <lineage>
        <taxon>Eukaryota</taxon>
        <taxon>Viridiplantae</taxon>
        <taxon>Streptophyta</taxon>
        <taxon>Embryophyta</taxon>
        <taxon>Tracheophyta</taxon>
        <taxon>Spermatophyta</taxon>
        <taxon>Pinopsida</taxon>
        <taxon>Pinidae</taxon>
        <taxon>Conifers II</taxon>
        <taxon>Cupressales</taxon>
        <taxon>Cupressaceae</taxon>
        <taxon>Cryptomeria</taxon>
    </lineage>
</organism>
<sequence length="210" mass="23718">MQIQSQMPPVIDWDRDPEPADSPIPELAAVRRSRRTIINSAKALGLPRARRGGREGRLFVDISQLEMRREEWLEPHPISLVGGFYPSNLVPYVFPVRKDEYNSLTELICRGELTQAGVVSEPSIQMLPEEEGQGLGHSLRSAYPISKPRMIRSFNVPLAFLLLLASRRLASATGPEDKPYLFLTGVTGLIPQFVLRPDPQYPRWKGITYK</sequence>
<accession>A0AAD3NQ34</accession>
<gene>
    <name evidence="1" type="ORF">SUGI_1227610</name>
</gene>
<dbReference type="AlphaFoldDB" id="A0AAD3NQ34"/>
<dbReference type="Proteomes" id="UP001234787">
    <property type="component" value="Unassembled WGS sequence"/>
</dbReference>